<gene>
    <name evidence="2" type="ORF">HALLA_01770</name>
</gene>
<reference evidence="2 3" key="1">
    <citation type="submission" date="2014-01" db="EMBL/GenBank/DDBJ databases">
        <authorList>
            <consortium name="DOE Joint Genome Institute"/>
            <person name="Anderson I."/>
            <person name="Huntemann M."/>
            <person name="Han J."/>
            <person name="Chen A."/>
            <person name="Kyrpides N."/>
            <person name="Mavromatis K."/>
            <person name="Markowitz V."/>
            <person name="Palaniappan K."/>
            <person name="Ivanova N."/>
            <person name="Schaumberg A."/>
            <person name="Pati A."/>
            <person name="Liolios K."/>
            <person name="Nordberg H.P."/>
            <person name="Cantor M.N."/>
            <person name="Hua S.X."/>
            <person name="Woyke T."/>
        </authorList>
    </citation>
    <scope>NUCLEOTIDE SEQUENCE [LARGE SCALE GENOMIC DNA]</scope>
    <source>
        <strain evidence="2 3">XH-48</strain>
        <plasmid evidence="3">2</plasmid>
    </source>
</reference>
<protein>
    <submittedName>
        <fullName evidence="2">Uncharacterized protein</fullName>
    </submittedName>
</protein>
<dbReference type="HOGENOM" id="CLU_3322841_0_0_2"/>
<feature type="region of interest" description="Disordered" evidence="1">
    <location>
        <begin position="1"/>
        <end position="20"/>
    </location>
</feature>
<accession>W0JTX4</accession>
<evidence type="ECO:0000313" key="2">
    <source>
        <dbReference type="EMBL" id="AHG02056.1"/>
    </source>
</evidence>
<sequence length="38" mass="4047">MTTYSAEPIMGDYTGSSSFDVDEMDVPVTLSSTTPSVQ</sequence>
<dbReference type="EMBL" id="CP007057">
    <property type="protein sequence ID" value="AHG02056.1"/>
    <property type="molecule type" value="Genomic_DNA"/>
</dbReference>
<geneLocation type="plasmid" evidence="2">
    <name>unnamed</name>
</geneLocation>
<name>W0JTX4_9EURY</name>
<dbReference type="Proteomes" id="UP000019024">
    <property type="component" value="Plasmid unnamed2"/>
</dbReference>
<keyword evidence="3" id="KW-1185">Reference proteome</keyword>
<keyword evidence="2" id="KW-0614">Plasmid</keyword>
<dbReference type="AlphaFoldDB" id="W0JTX4"/>
<proteinExistence type="predicted"/>
<evidence type="ECO:0000256" key="1">
    <source>
        <dbReference type="SAM" id="MobiDB-lite"/>
    </source>
</evidence>
<organism evidence="2 3">
    <name type="scientific">Halostagnicola larsenii XH-48</name>
    <dbReference type="NCBI Taxonomy" id="797299"/>
    <lineage>
        <taxon>Archaea</taxon>
        <taxon>Methanobacteriati</taxon>
        <taxon>Methanobacteriota</taxon>
        <taxon>Stenosarchaea group</taxon>
        <taxon>Halobacteria</taxon>
        <taxon>Halobacteriales</taxon>
        <taxon>Natrialbaceae</taxon>
        <taxon>Halostagnicola</taxon>
    </lineage>
</organism>
<dbReference type="KEGG" id="hlr:HALLA_01770"/>
<evidence type="ECO:0000313" key="3">
    <source>
        <dbReference type="Proteomes" id="UP000019024"/>
    </source>
</evidence>